<accession>L7U7J0</accession>
<dbReference type="Proteomes" id="UP000011131">
    <property type="component" value="Chromosome"/>
</dbReference>
<gene>
    <name evidence="1" type="ordered locus">MYSTI_02752</name>
</gene>
<dbReference type="PATRIC" id="fig|1278073.3.peg.2801"/>
<dbReference type="STRING" id="1278073.MYSTI_02752"/>
<evidence type="ECO:0000313" key="1">
    <source>
        <dbReference type="EMBL" id="AGC44068.1"/>
    </source>
</evidence>
<evidence type="ECO:0000313" key="2">
    <source>
        <dbReference type="Proteomes" id="UP000011131"/>
    </source>
</evidence>
<name>L7U7J0_MYXSD</name>
<proteinExistence type="predicted"/>
<organism evidence="1 2">
    <name type="scientific">Myxococcus stipitatus (strain DSM 14675 / JCM 12634 / Mx s8)</name>
    <dbReference type="NCBI Taxonomy" id="1278073"/>
    <lineage>
        <taxon>Bacteria</taxon>
        <taxon>Pseudomonadati</taxon>
        <taxon>Myxococcota</taxon>
        <taxon>Myxococcia</taxon>
        <taxon>Myxococcales</taxon>
        <taxon>Cystobacterineae</taxon>
        <taxon>Myxococcaceae</taxon>
        <taxon>Myxococcus</taxon>
    </lineage>
</organism>
<dbReference type="KEGG" id="msd:MYSTI_02752"/>
<dbReference type="RefSeq" id="WP_015348329.1">
    <property type="nucleotide sequence ID" value="NC_020126.1"/>
</dbReference>
<dbReference type="EMBL" id="CP004025">
    <property type="protein sequence ID" value="AGC44068.1"/>
    <property type="molecule type" value="Genomic_DNA"/>
</dbReference>
<dbReference type="HOGENOM" id="CLU_2274330_0_0_7"/>
<reference evidence="1 2" key="1">
    <citation type="journal article" date="2013" name="Genome Announc.">
        <title>Complete genome sequence of Myxococcus stipitatus strain DSM 14675, a fruiting myxobacterium.</title>
        <authorList>
            <person name="Huntley S."/>
            <person name="Kneip S."/>
            <person name="Treuner-Lange A."/>
            <person name="Sogaard-Andersen L."/>
        </authorList>
    </citation>
    <scope>NUCLEOTIDE SEQUENCE [LARGE SCALE GENOMIC DNA]</scope>
    <source>
        <strain evidence="2">DSM 14675 / JCM 12634 / Mx s8</strain>
    </source>
</reference>
<keyword evidence="2" id="KW-1185">Reference proteome</keyword>
<protein>
    <submittedName>
        <fullName evidence="1">Uncharacterized protein</fullName>
    </submittedName>
</protein>
<dbReference type="OrthoDB" id="5384655at2"/>
<sequence>MTIEAVASTAQTFLKSHIRKNDFFTPDDELDPNDASSARLHFFRALPHPKLPNTIMYTFSYGRAFSEGDDELQELVQGCLDALKQAHPEVSQFDIHIRLQAG</sequence>
<dbReference type="AlphaFoldDB" id="L7U7J0"/>